<dbReference type="EMBL" id="CP059734">
    <property type="protein sequence ID" value="WDE09036.1"/>
    <property type="molecule type" value="Genomic_DNA"/>
</dbReference>
<feature type="compositionally biased region" description="Polar residues" evidence="1">
    <location>
        <begin position="1"/>
        <end position="13"/>
    </location>
</feature>
<evidence type="ECO:0000313" key="4">
    <source>
        <dbReference type="Proteomes" id="UP000032352"/>
    </source>
</evidence>
<feature type="transmembrane region" description="Helical" evidence="2">
    <location>
        <begin position="62"/>
        <end position="84"/>
    </location>
</feature>
<reference evidence="3 4" key="2">
    <citation type="journal article" date="2022" name="Mar. Drugs">
        <title>Bioassay-Guided Fractionation Leads to the Detection of Cholic Acid Generated by the Rare Thalassomonas sp.</title>
        <authorList>
            <person name="Pheiffer F."/>
            <person name="Schneider Y.K."/>
            <person name="Hansen E.H."/>
            <person name="Andersen J.H."/>
            <person name="Isaksson J."/>
            <person name="Busche T."/>
            <person name="R C."/>
            <person name="Kalinowski J."/>
            <person name="Zyl L.V."/>
            <person name="Trindade M."/>
        </authorList>
    </citation>
    <scope>NUCLEOTIDE SEQUENCE [LARGE SCALE GENOMIC DNA]</scope>
    <source>
        <strain evidence="3 4">XOM25</strain>
    </source>
</reference>
<evidence type="ECO:0000256" key="2">
    <source>
        <dbReference type="SAM" id="Phobius"/>
    </source>
</evidence>
<feature type="region of interest" description="Disordered" evidence="1">
    <location>
        <begin position="94"/>
        <end position="115"/>
    </location>
</feature>
<dbReference type="RefSeq" id="WP_044837093.1">
    <property type="nucleotide sequence ID" value="NZ_CP059734.1"/>
</dbReference>
<sequence>MKPEKTQSQQNSSQEREHLFDKPENVRRVIRLLVAVCVLLFGLDFILHRHSSHPWEYIPGFYAYYGFIGCVLLVVIAKWLRLVVKRPEDYYRQEEQDNGVKREQENKEGGSDVAP</sequence>
<keyword evidence="2" id="KW-0472">Membrane</keyword>
<dbReference type="Proteomes" id="UP000032352">
    <property type="component" value="Chromosome pTvir"/>
</dbReference>
<dbReference type="KEGG" id="tvd:SG34_030125"/>
<dbReference type="AlphaFoldDB" id="A0AAE9Z986"/>
<protein>
    <submittedName>
        <fullName evidence="3">Uncharacterized protein</fullName>
    </submittedName>
</protein>
<evidence type="ECO:0000313" key="3">
    <source>
        <dbReference type="EMBL" id="WDE09036.1"/>
    </source>
</evidence>
<feature type="region of interest" description="Disordered" evidence="1">
    <location>
        <begin position="1"/>
        <end position="20"/>
    </location>
</feature>
<keyword evidence="2" id="KW-1133">Transmembrane helix</keyword>
<organism evidence="3 4">
    <name type="scientific">Thalassomonas viridans</name>
    <dbReference type="NCBI Taxonomy" id="137584"/>
    <lineage>
        <taxon>Bacteria</taxon>
        <taxon>Pseudomonadati</taxon>
        <taxon>Pseudomonadota</taxon>
        <taxon>Gammaproteobacteria</taxon>
        <taxon>Alteromonadales</taxon>
        <taxon>Colwelliaceae</taxon>
        <taxon>Thalassomonas</taxon>
    </lineage>
</organism>
<name>A0AAE9Z986_9GAMM</name>
<keyword evidence="4" id="KW-1185">Reference proteome</keyword>
<accession>A0AAE9Z986</accession>
<feature type="transmembrane region" description="Helical" evidence="2">
    <location>
        <begin position="29"/>
        <end position="47"/>
    </location>
</feature>
<keyword evidence="2" id="KW-0812">Transmembrane</keyword>
<proteinExistence type="predicted"/>
<gene>
    <name evidence="3" type="ORF">SG34_030125</name>
</gene>
<evidence type="ECO:0000256" key="1">
    <source>
        <dbReference type="SAM" id="MobiDB-lite"/>
    </source>
</evidence>
<reference evidence="3 4" key="1">
    <citation type="journal article" date="2015" name="Genome Announc.">
        <title>Draft Genome Sequences of Marine Isolates of Thalassomonas viridans and Thalassomonas actiniarum.</title>
        <authorList>
            <person name="Olonade I."/>
            <person name="van Zyl L.J."/>
            <person name="Trindade M."/>
        </authorList>
    </citation>
    <scope>NUCLEOTIDE SEQUENCE [LARGE SCALE GENOMIC DNA]</scope>
    <source>
        <strain evidence="3 4">XOM25</strain>
    </source>
</reference>